<keyword evidence="29" id="KW-1185">Reference proteome</keyword>
<keyword evidence="19 22" id="KW-0393">Immunoglobulin domain</keyword>
<keyword evidence="7 22" id="KW-0812">Transmembrane</keyword>
<keyword evidence="10 21" id="KW-0547">Nucleotide-binding</keyword>
<proteinExistence type="inferred from homology"/>
<evidence type="ECO:0000256" key="11">
    <source>
        <dbReference type="ARBA" id="ARBA00022777"/>
    </source>
</evidence>
<feature type="domain" description="Ig-like" evidence="27">
    <location>
        <begin position="746"/>
        <end position="832"/>
    </location>
</feature>
<evidence type="ECO:0000256" key="4">
    <source>
        <dbReference type="ARBA" id="ARBA00022553"/>
    </source>
</evidence>
<feature type="domain" description="Ig-like" evidence="27">
    <location>
        <begin position="503"/>
        <end position="622"/>
    </location>
</feature>
<keyword evidence="3" id="KW-1003">Cell membrane</keyword>
<organism evidence="28 29">
    <name type="scientific">Labeo rohita</name>
    <name type="common">Indian major carp</name>
    <name type="synonym">Cyprinus rohita</name>
    <dbReference type="NCBI Taxonomy" id="84645"/>
    <lineage>
        <taxon>Eukaryota</taxon>
        <taxon>Metazoa</taxon>
        <taxon>Chordata</taxon>
        <taxon>Craniata</taxon>
        <taxon>Vertebrata</taxon>
        <taxon>Euteleostomi</taxon>
        <taxon>Actinopterygii</taxon>
        <taxon>Neopterygii</taxon>
        <taxon>Teleostei</taxon>
        <taxon>Ostariophysi</taxon>
        <taxon>Cypriniformes</taxon>
        <taxon>Cyprinidae</taxon>
        <taxon>Labeoninae</taxon>
        <taxon>Labeonini</taxon>
        <taxon>Labeo</taxon>
    </lineage>
</organism>
<evidence type="ECO:0000256" key="15">
    <source>
        <dbReference type="ARBA" id="ARBA00023137"/>
    </source>
</evidence>
<keyword evidence="8 25" id="KW-0732">Signal</keyword>
<dbReference type="Pfam" id="PF17988">
    <property type="entry name" value="VEGFR-2_TMD"/>
    <property type="match status" value="1"/>
</dbReference>
<dbReference type="InterPro" id="IPR013783">
    <property type="entry name" value="Ig-like_fold"/>
</dbReference>
<dbReference type="PROSITE" id="PS00107">
    <property type="entry name" value="PROTEIN_KINASE_ATP"/>
    <property type="match status" value="1"/>
</dbReference>
<feature type="binding site" evidence="21">
    <location>
        <position position="1000"/>
    </location>
    <ligand>
        <name>ATP</name>
        <dbReference type="ChEBI" id="CHEBI:30616"/>
    </ligand>
</feature>
<dbReference type="InterPro" id="IPR001824">
    <property type="entry name" value="Tyr_kinase_rcpt_3_CS"/>
</dbReference>
<dbReference type="Pfam" id="PF22854">
    <property type="entry name" value="VEGFR1-3_N_Ig-like"/>
    <property type="match status" value="1"/>
</dbReference>
<feature type="domain" description="Ig-like" evidence="27">
    <location>
        <begin position="288"/>
        <end position="397"/>
    </location>
</feature>
<dbReference type="Gene3D" id="2.60.40.10">
    <property type="entry name" value="Immunoglobulins"/>
    <property type="match status" value="7"/>
</dbReference>
<evidence type="ECO:0000259" key="27">
    <source>
        <dbReference type="PROSITE" id="PS50835"/>
    </source>
</evidence>
<dbReference type="SMART" id="SM00219">
    <property type="entry name" value="TyrKc"/>
    <property type="match status" value="1"/>
</dbReference>
<dbReference type="PANTHER" id="PTHR24416:SF625">
    <property type="entry name" value="VASCULAR ENDOTHELIAL GROWTH FACTOR RECEPTOR 2"/>
    <property type="match status" value="1"/>
</dbReference>
<dbReference type="Pfam" id="PF21339">
    <property type="entry name" value="VEGFR-1-like_Ig-like"/>
    <property type="match status" value="1"/>
</dbReference>
<evidence type="ECO:0000256" key="18">
    <source>
        <dbReference type="ARBA" id="ARBA00023180"/>
    </source>
</evidence>
<evidence type="ECO:0000256" key="14">
    <source>
        <dbReference type="ARBA" id="ARBA00023136"/>
    </source>
</evidence>
<keyword evidence="11" id="KW-0418">Kinase</keyword>
<dbReference type="PROSITE" id="PS50835">
    <property type="entry name" value="IG_LIKE"/>
    <property type="match status" value="5"/>
</dbReference>
<keyword evidence="4" id="KW-0597">Phosphoprotein</keyword>
<dbReference type="InterPro" id="IPR041348">
    <property type="entry name" value="VEGFR-2_TMD"/>
</dbReference>
<keyword evidence="12 21" id="KW-0067">ATP-binding</keyword>
<evidence type="ECO:0000256" key="20">
    <source>
        <dbReference type="ARBA" id="ARBA00051243"/>
    </source>
</evidence>
<dbReference type="PRINTS" id="PR01832">
    <property type="entry name" value="VEGFRECEPTOR"/>
</dbReference>
<dbReference type="InterPro" id="IPR001245">
    <property type="entry name" value="Ser-Thr/Tyr_kinase_cat_dom"/>
</dbReference>
<dbReference type="Gene3D" id="3.30.200.20">
    <property type="entry name" value="Phosphorylase Kinase, domain 1"/>
    <property type="match status" value="1"/>
</dbReference>
<keyword evidence="13 24" id="KW-1133">Transmembrane helix</keyword>
<reference evidence="28 29" key="1">
    <citation type="submission" date="2022-01" db="EMBL/GenBank/DDBJ databases">
        <title>A high-quality chromosome-level genome assembly of rohu carp, Labeo rohita.</title>
        <authorList>
            <person name="Arick M.A. II"/>
            <person name="Hsu C.-Y."/>
            <person name="Magbanua Z."/>
            <person name="Pechanova O."/>
            <person name="Grover C."/>
            <person name="Miller E."/>
            <person name="Thrash A."/>
            <person name="Ezzel L."/>
            <person name="Alam S."/>
            <person name="Benzie J."/>
            <person name="Hamilton M."/>
            <person name="Karsi A."/>
            <person name="Lawrence M.L."/>
            <person name="Peterson D.G."/>
        </authorList>
    </citation>
    <scope>NUCLEOTIDE SEQUENCE [LARGE SCALE GENOMIC DNA]</scope>
    <source>
        <strain evidence="29">BAU-BD-2019</strain>
        <tissue evidence="28">Blood</tissue>
    </source>
</reference>
<evidence type="ECO:0000259" key="26">
    <source>
        <dbReference type="PROSITE" id="PS50011"/>
    </source>
</evidence>
<dbReference type="InterPro" id="IPR011009">
    <property type="entry name" value="Kinase-like_dom_sf"/>
</dbReference>
<evidence type="ECO:0000313" key="29">
    <source>
        <dbReference type="Proteomes" id="UP000830375"/>
    </source>
</evidence>
<dbReference type="SUPFAM" id="SSF56112">
    <property type="entry name" value="Protein kinase-like (PK-like)"/>
    <property type="match status" value="1"/>
</dbReference>
<dbReference type="SMART" id="SM00408">
    <property type="entry name" value="IGc2"/>
    <property type="match status" value="4"/>
</dbReference>
<dbReference type="InterPro" id="IPR050122">
    <property type="entry name" value="RTK"/>
</dbReference>
<dbReference type="InterPro" id="IPR017441">
    <property type="entry name" value="Protein_kinase_ATP_BS"/>
</dbReference>
<evidence type="ECO:0000256" key="3">
    <source>
        <dbReference type="ARBA" id="ARBA00022475"/>
    </source>
</evidence>
<dbReference type="InterPro" id="IPR007110">
    <property type="entry name" value="Ig-like_dom"/>
</dbReference>
<dbReference type="InterPro" id="IPR003598">
    <property type="entry name" value="Ig_sub2"/>
</dbReference>
<dbReference type="InterPro" id="IPR000719">
    <property type="entry name" value="Prot_kinase_dom"/>
</dbReference>
<evidence type="ECO:0000256" key="17">
    <source>
        <dbReference type="ARBA" id="ARBA00023170"/>
    </source>
</evidence>
<evidence type="ECO:0000256" key="19">
    <source>
        <dbReference type="ARBA" id="ARBA00023319"/>
    </source>
</evidence>
<evidence type="ECO:0000256" key="9">
    <source>
        <dbReference type="ARBA" id="ARBA00022737"/>
    </source>
</evidence>
<dbReference type="PRINTS" id="PR01835">
    <property type="entry name" value="VEGFRECEPTR3"/>
</dbReference>
<dbReference type="PANTHER" id="PTHR24416">
    <property type="entry name" value="TYROSINE-PROTEIN KINASE RECEPTOR"/>
    <property type="match status" value="1"/>
</dbReference>
<dbReference type="Proteomes" id="UP000830375">
    <property type="component" value="Unassembled WGS sequence"/>
</dbReference>
<keyword evidence="14 24" id="KW-0472">Membrane</keyword>
<comment type="caution">
    <text evidence="28">The sequence shown here is derived from an EMBL/GenBank/DDBJ whole genome shotgun (WGS) entry which is preliminary data.</text>
</comment>
<feature type="chain" id="PRO_5045868276" description="receptor protein-tyrosine kinase" evidence="25">
    <location>
        <begin position="27"/>
        <end position="1644"/>
    </location>
</feature>
<dbReference type="SMART" id="SM00409">
    <property type="entry name" value="IG"/>
    <property type="match status" value="7"/>
</dbReference>
<dbReference type="PROSITE" id="PS50011">
    <property type="entry name" value="PROTEIN_KINASE_DOM"/>
    <property type="match status" value="1"/>
</dbReference>
<comment type="subcellular location">
    <subcellularLocation>
        <location evidence="1">Cell membrane</location>
        <topology evidence="1">Single-pass type I membrane protein</topology>
    </subcellularLocation>
    <subcellularLocation>
        <location evidence="22">Membrane</location>
        <topology evidence="22">Single-pass type I membrane protein</topology>
    </subcellularLocation>
</comment>
<evidence type="ECO:0000256" key="1">
    <source>
        <dbReference type="ARBA" id="ARBA00004251"/>
    </source>
</evidence>
<dbReference type="InterPro" id="IPR013098">
    <property type="entry name" value="Ig_I-set"/>
</dbReference>
<evidence type="ECO:0000313" key="28">
    <source>
        <dbReference type="EMBL" id="KAI2651923.1"/>
    </source>
</evidence>
<dbReference type="PROSITE" id="PS00240">
    <property type="entry name" value="RECEPTOR_TYR_KIN_III"/>
    <property type="match status" value="1"/>
</dbReference>
<evidence type="ECO:0000256" key="5">
    <source>
        <dbReference type="ARBA" id="ARBA00022657"/>
    </source>
</evidence>
<comment type="similarity">
    <text evidence="22">Belongs to the protein kinase superfamily. Tyr protein kinase family. CSF-1/PDGF receptor subfamily.</text>
</comment>
<keyword evidence="9" id="KW-0677">Repeat</keyword>
<sequence>MAKTSHVLSLVDILFTINLVIVPLEQESHLRLWSTGPFSPAPAHLPRLPVLTHPGLRAALAVPVEKYPRVPHYAAPFHNALCRTLHVCIPYIHSIELRFVPDPPTLNIIEKTLKINASDTLEITCRGRQILEWSTPHNRTRSEKRLTTTDCSGNGLFCSTLTLSKAVANETGEYRCFYKNLPVEDGKTSVSVYVFIQDYRTPFVRMAQDYDVVFIREGEQVVIPCLVSVENLNVTLYTKYPIKELATDGKEVIWDSKRGFILPSHVVSYAGVVYCQTTIRNETFQSSPYIVAVVGYKIHDLTLSPPYERLTVGERLMLNCTAHTELNVGIDFQWTFPHEKRGVNSSIPRSRYETRSHKKKLWNSLELSNTLVVENVTLNDTGEYICTASSGQMQKIARAALIVYEKPFIALNDQMLQTVEATAGQEEAKILVKYYAYPEPSVKWYKNDQPILKEEYRMKPNRGSLTIYGVTEKDAGNYTVVMTNKITKEEQRRTFQLLVNVHPKIFEKEVPLDRDVHMYGSSPTLRCTASGGSSPVTIQWQWMPREDCPVRFLPKSEQSVVKCDKWREISNNTGKNTIISPTSVIERSLKTISTLKIQKAVDHALYRCIASNKMGIEERVIVFQVARFLNLSILPSSNPIEGEDVVMRCVADRLLYSNLRWYRVTNMANLDASPAAVPCDTLTLSPLYQTNVTISGLQGTNATLDLPIPNATLMDQGLYACQVENVGTSERTCLLHNLRLRALEMSRIVTNLTDQRVNVSDSTTLVCEVSGTPTPTVVWTKDNQTVTEGSGVILKRSNRVLTIQRVKKEDSGLYICTACNQQGCDSHEAHVSVDGAEEKMNVELIMPIGAVVIAMFLWLLIVFVIPHILLRCVTYTGQPWALVLLYPSLNSASEYDSGFQKLISGCLDNEGLILRDSSRTKLEPNEGDLKTGYLSMILDSDDMPMDEHCERLTYDANKWEFPRDRLKLGEPLGRGAFGQVVEATAYGIEKATTCTTVAVKMLKEGATTSEYRALMSELKILIHIGHHLNVVNLLGACTKPGGPLMVIVEYCKHGNLSSYLKSKRGEYSPYKKRTPRMACRREVQQEEDLNEGDLGLGTSSRLDICTGTAVCTRMGEQASTTQLQDEQESSDWDHLTMEDLISYSFQVAKGMEFLASRKCIHRDLAARNILLSENSVVKICDFGLARDVYKDPDYVRKGDARLPLKWMAPETIFDRVYTTQSDVWSFGVLLWEIFSLGASPYPGVCIDESFCRRLKEGTRMRAPDYATPEIYQTMLDCWLDRPKDRPTFTQLVEHLGNLLQASAQQSRMASSSPSLDAQLHLCVNEWELCCRTMGAAGAMILRSCQLCQLQLCIYKNLVPVTFRRCVISLRLLHPWYGSKDGKDYIPLTNGEIEEESGAPHLGVTSKRTFYAGNKEAQLHYDNAPPLGFPQQIDSCGVPVSMTTFVDIPLEHTAVMSGHMDCGVGLSREQMKALDRQVQRPLNFSPLLRCKSKESLASESSNQTSGYQSGYHSDDAEAPIYANEEMILKRDIRMKPPLPKRNDKFGAEGSLESEKALAIQSCLHSPRSESGLSVCPRHFLSKGMPSSYRTGNSNWNSAPIFATPLFLYLFVSDPDETMHSYLQLFVSAALKMAVQNSTHKAVKTH</sequence>
<evidence type="ECO:0000256" key="21">
    <source>
        <dbReference type="PROSITE-ProRule" id="PRU10141"/>
    </source>
</evidence>
<evidence type="ECO:0000256" key="24">
    <source>
        <dbReference type="SAM" id="Phobius"/>
    </source>
</evidence>
<keyword evidence="16" id="KW-1015">Disulfide bond</keyword>
<feature type="domain" description="Protein kinase" evidence="26">
    <location>
        <begin position="966"/>
        <end position="1297"/>
    </location>
</feature>
<dbReference type="Pfam" id="PF13927">
    <property type="entry name" value="Ig_3"/>
    <property type="match status" value="1"/>
</dbReference>
<keyword evidence="6" id="KW-0808">Transferase</keyword>
<feature type="domain" description="Ig-like" evidence="27">
    <location>
        <begin position="407"/>
        <end position="496"/>
    </location>
</feature>
<dbReference type="EC" id="2.7.10.1" evidence="2"/>
<feature type="transmembrane region" description="Helical" evidence="24">
    <location>
        <begin position="844"/>
        <end position="869"/>
    </location>
</feature>
<dbReference type="EMBL" id="JACTAM010000020">
    <property type="protein sequence ID" value="KAI2651923.1"/>
    <property type="molecule type" value="Genomic_DNA"/>
</dbReference>
<accession>A0ABQ8LMP0</accession>
<name>A0ABQ8LMP0_LABRO</name>
<dbReference type="InterPro" id="IPR020635">
    <property type="entry name" value="Tyr_kinase_cat_dom"/>
</dbReference>
<evidence type="ECO:0000256" key="12">
    <source>
        <dbReference type="ARBA" id="ARBA00022840"/>
    </source>
</evidence>
<dbReference type="Pfam" id="PF07714">
    <property type="entry name" value="PK_Tyr_Ser-Thr"/>
    <property type="match status" value="1"/>
</dbReference>
<dbReference type="InterPro" id="IPR003599">
    <property type="entry name" value="Ig_sub"/>
</dbReference>
<dbReference type="SUPFAM" id="SSF48726">
    <property type="entry name" value="Immunoglobulin"/>
    <property type="match status" value="7"/>
</dbReference>
<keyword evidence="5" id="KW-0037">Angiogenesis</keyword>
<evidence type="ECO:0000256" key="22">
    <source>
        <dbReference type="RuleBase" id="RU000311"/>
    </source>
</evidence>
<evidence type="ECO:0000256" key="7">
    <source>
        <dbReference type="ARBA" id="ARBA00022692"/>
    </source>
</evidence>
<protein>
    <recommendedName>
        <fullName evidence="2">receptor protein-tyrosine kinase</fullName>
        <ecNumber evidence="2">2.7.10.1</ecNumber>
    </recommendedName>
</protein>
<evidence type="ECO:0000256" key="25">
    <source>
        <dbReference type="SAM" id="SignalP"/>
    </source>
</evidence>
<evidence type="ECO:0000256" key="6">
    <source>
        <dbReference type="ARBA" id="ARBA00022679"/>
    </source>
</evidence>
<evidence type="ECO:0000256" key="13">
    <source>
        <dbReference type="ARBA" id="ARBA00022989"/>
    </source>
</evidence>
<keyword evidence="17 22" id="KW-0675">Receptor</keyword>
<keyword evidence="15" id="KW-0829">Tyrosine-protein kinase</keyword>
<feature type="compositionally biased region" description="Polar residues" evidence="23">
    <location>
        <begin position="1496"/>
        <end position="1510"/>
    </location>
</feature>
<gene>
    <name evidence="28" type="ORF">H4Q32_014708</name>
</gene>
<comment type="catalytic activity">
    <reaction evidence="20">
        <text>L-tyrosyl-[protein] + ATP = O-phospho-L-tyrosyl-[protein] + ADP + H(+)</text>
        <dbReference type="Rhea" id="RHEA:10596"/>
        <dbReference type="Rhea" id="RHEA-COMP:10136"/>
        <dbReference type="Rhea" id="RHEA-COMP:20101"/>
        <dbReference type="ChEBI" id="CHEBI:15378"/>
        <dbReference type="ChEBI" id="CHEBI:30616"/>
        <dbReference type="ChEBI" id="CHEBI:46858"/>
        <dbReference type="ChEBI" id="CHEBI:61978"/>
        <dbReference type="ChEBI" id="CHEBI:456216"/>
        <dbReference type="EC" id="2.7.10.1"/>
    </reaction>
</comment>
<evidence type="ECO:0000256" key="23">
    <source>
        <dbReference type="SAM" id="MobiDB-lite"/>
    </source>
</evidence>
<evidence type="ECO:0000256" key="16">
    <source>
        <dbReference type="ARBA" id="ARBA00023157"/>
    </source>
</evidence>
<feature type="region of interest" description="Disordered" evidence="23">
    <location>
        <begin position="1494"/>
        <end position="1513"/>
    </location>
</feature>
<dbReference type="Gene3D" id="1.10.510.10">
    <property type="entry name" value="Transferase(Phosphotransferase) domain 1"/>
    <property type="match status" value="1"/>
</dbReference>
<dbReference type="PROSITE" id="PS00109">
    <property type="entry name" value="PROTEIN_KINASE_TYR"/>
    <property type="match status" value="1"/>
</dbReference>
<dbReference type="InterPro" id="IPR008266">
    <property type="entry name" value="Tyr_kinase_AS"/>
</dbReference>
<feature type="signal peptide" evidence="25">
    <location>
        <begin position="1"/>
        <end position="26"/>
    </location>
</feature>
<dbReference type="InterPro" id="IPR055238">
    <property type="entry name" value="VEGFR1-3_N_Ig-like"/>
</dbReference>
<evidence type="ECO:0000256" key="2">
    <source>
        <dbReference type="ARBA" id="ARBA00011902"/>
    </source>
</evidence>
<evidence type="ECO:0000256" key="10">
    <source>
        <dbReference type="ARBA" id="ARBA00022741"/>
    </source>
</evidence>
<keyword evidence="18" id="KW-0325">Glycoprotein</keyword>
<feature type="domain" description="Ig-like" evidence="27">
    <location>
        <begin position="641"/>
        <end position="732"/>
    </location>
</feature>
<dbReference type="Pfam" id="PF07679">
    <property type="entry name" value="I-set"/>
    <property type="match status" value="2"/>
</dbReference>
<evidence type="ECO:0000256" key="8">
    <source>
        <dbReference type="ARBA" id="ARBA00022729"/>
    </source>
</evidence>
<dbReference type="InterPro" id="IPR036179">
    <property type="entry name" value="Ig-like_dom_sf"/>
</dbReference>